<evidence type="ECO:0000313" key="1">
    <source>
        <dbReference type="EnsemblPlants" id="AVESA.00010b.r2.3CG0493880.2.CDS"/>
    </source>
</evidence>
<reference evidence="1" key="1">
    <citation type="submission" date="2021-05" db="EMBL/GenBank/DDBJ databases">
        <authorList>
            <person name="Scholz U."/>
            <person name="Mascher M."/>
            <person name="Fiebig A."/>
        </authorList>
    </citation>
    <scope>NUCLEOTIDE SEQUENCE [LARGE SCALE GENOMIC DNA]</scope>
</reference>
<protein>
    <submittedName>
        <fullName evidence="1">Uncharacterized protein</fullName>
    </submittedName>
</protein>
<name>A0ACD5VT82_AVESA</name>
<proteinExistence type="predicted"/>
<accession>A0ACD5VT82</accession>
<sequence>MATRPTATSAAGAAAASCAATLQGAFTASIYDYPTLVTKCKRHARMHAYDRTPRLINCVLLIPTCSCIPSPSVLQCREQQQQHELLLGSQFQQHLNQISMHLTMDDVEPTVYGGAVPSCDISSVVDDFDLFLPKLLPAAGGCSFPSSSSTSSSFRSTSLSCSPEISSTAAHVLAAPGVSSFPEVSSQVPLVLPYDDQHHHQYAVNFHDTPAAVAPCEMSRSASVFRRYDRHLAPRRRLTKPACGQRMFKTAMSVLDKMHTAMKYSHQQQQQQYYYQQQQQQQALAAEPSGNQLQHMISERKRREKLNDSFHGLRTVLPPGSKKDKTSILIIAKEYVKSLKSKVCELEEKNQALQAQLALRPTSGAAAEEEEAESGEKVEIQITPTEGDQSEEACTVNISTPARGNTTNVVLRTLQCLKDRVGEDVRLVSMSTGDDDEGPRRRHRASLTLHLKSATGAKWEEKAVREAVTEAVASPAPADLAGGE</sequence>
<keyword evidence="2" id="KW-1185">Reference proteome</keyword>
<organism evidence="1 2">
    <name type="scientific">Avena sativa</name>
    <name type="common">Oat</name>
    <dbReference type="NCBI Taxonomy" id="4498"/>
    <lineage>
        <taxon>Eukaryota</taxon>
        <taxon>Viridiplantae</taxon>
        <taxon>Streptophyta</taxon>
        <taxon>Embryophyta</taxon>
        <taxon>Tracheophyta</taxon>
        <taxon>Spermatophyta</taxon>
        <taxon>Magnoliopsida</taxon>
        <taxon>Liliopsida</taxon>
        <taxon>Poales</taxon>
        <taxon>Poaceae</taxon>
        <taxon>BOP clade</taxon>
        <taxon>Pooideae</taxon>
        <taxon>Poodae</taxon>
        <taxon>Poeae</taxon>
        <taxon>Poeae Chloroplast Group 1 (Aveneae type)</taxon>
        <taxon>Aveninae</taxon>
        <taxon>Avena</taxon>
    </lineage>
</organism>
<evidence type="ECO:0000313" key="2">
    <source>
        <dbReference type="Proteomes" id="UP001732700"/>
    </source>
</evidence>
<reference evidence="1" key="2">
    <citation type="submission" date="2025-09" db="UniProtKB">
        <authorList>
            <consortium name="EnsemblPlants"/>
        </authorList>
    </citation>
    <scope>IDENTIFICATION</scope>
</reference>
<dbReference type="Proteomes" id="UP001732700">
    <property type="component" value="Chromosome 3C"/>
</dbReference>
<dbReference type="EnsemblPlants" id="AVESA.00010b.r2.3CG0493880.2">
    <property type="protein sequence ID" value="AVESA.00010b.r2.3CG0493880.2.CDS"/>
    <property type="gene ID" value="AVESA.00010b.r2.3CG0493880"/>
</dbReference>